<evidence type="ECO:0000256" key="1">
    <source>
        <dbReference type="SAM" id="MobiDB-lite"/>
    </source>
</evidence>
<name>A0AAV2QD88_MEGNR</name>
<feature type="region of interest" description="Disordered" evidence="1">
    <location>
        <begin position="329"/>
        <end position="398"/>
    </location>
</feature>
<comment type="caution">
    <text evidence="2">The sequence shown here is derived from an EMBL/GenBank/DDBJ whole genome shotgun (WGS) entry which is preliminary data.</text>
</comment>
<feature type="non-terminal residue" evidence="2">
    <location>
        <position position="433"/>
    </location>
</feature>
<evidence type="ECO:0000313" key="3">
    <source>
        <dbReference type="Proteomes" id="UP001497623"/>
    </source>
</evidence>
<organism evidence="2 3">
    <name type="scientific">Meganyctiphanes norvegica</name>
    <name type="common">Northern krill</name>
    <name type="synonym">Thysanopoda norvegica</name>
    <dbReference type="NCBI Taxonomy" id="48144"/>
    <lineage>
        <taxon>Eukaryota</taxon>
        <taxon>Metazoa</taxon>
        <taxon>Ecdysozoa</taxon>
        <taxon>Arthropoda</taxon>
        <taxon>Crustacea</taxon>
        <taxon>Multicrustacea</taxon>
        <taxon>Malacostraca</taxon>
        <taxon>Eumalacostraca</taxon>
        <taxon>Eucarida</taxon>
        <taxon>Euphausiacea</taxon>
        <taxon>Euphausiidae</taxon>
        <taxon>Meganyctiphanes</taxon>
    </lineage>
</organism>
<feature type="compositionally biased region" description="Polar residues" evidence="1">
    <location>
        <begin position="196"/>
        <end position="221"/>
    </location>
</feature>
<dbReference type="EMBL" id="CAXKWB010006092">
    <property type="protein sequence ID" value="CAL4081362.1"/>
    <property type="molecule type" value="Genomic_DNA"/>
</dbReference>
<feature type="region of interest" description="Disordered" evidence="1">
    <location>
        <begin position="410"/>
        <end position="433"/>
    </location>
</feature>
<evidence type="ECO:0000313" key="2">
    <source>
        <dbReference type="EMBL" id="CAL4081362.1"/>
    </source>
</evidence>
<protein>
    <submittedName>
        <fullName evidence="2">Uncharacterized protein</fullName>
    </submittedName>
</protein>
<gene>
    <name evidence="2" type="ORF">MNOR_LOCUS11541</name>
</gene>
<reference evidence="2 3" key="1">
    <citation type="submission" date="2024-05" db="EMBL/GenBank/DDBJ databases">
        <authorList>
            <person name="Wallberg A."/>
        </authorList>
    </citation>
    <scope>NUCLEOTIDE SEQUENCE [LARGE SCALE GENOMIC DNA]</scope>
</reference>
<dbReference type="Proteomes" id="UP001497623">
    <property type="component" value="Unassembled WGS sequence"/>
</dbReference>
<feature type="region of interest" description="Disordered" evidence="1">
    <location>
        <begin position="156"/>
        <end position="228"/>
    </location>
</feature>
<accession>A0AAV2QD88</accession>
<keyword evidence="3" id="KW-1185">Reference proteome</keyword>
<feature type="region of interest" description="Disordered" evidence="1">
    <location>
        <begin position="84"/>
        <end position="122"/>
    </location>
</feature>
<proteinExistence type="predicted"/>
<dbReference type="AlphaFoldDB" id="A0AAV2QD88"/>
<feature type="compositionally biased region" description="Basic and acidic residues" evidence="1">
    <location>
        <begin position="389"/>
        <end position="398"/>
    </location>
</feature>
<sequence>MGRFKKCWKRLMPCIAVQRKKQLAIENGSTSDISKPVDAAESQNDEKVVLVETHDEKIPETCESTSYIPKEEIEENHMEVVSEKFPEPGNAPFVSMDDVKESDAYGSDHSVSHYQPPESVPFSQRDSQIYIQAAEYSHKLPPAADRGSYYDEIGRTEFYKPDNLEEPEITYSEKLRRKKYDNPDYQEESESKDYQPISSTDLIKTEQDSTSLSEKSKTNVGPPSDQLRRKEFQKADWNEESDVSVKKQVISAIKPIITEESPLVIIAEKDNLDLEKAASVMDKKNVEGTVMTAPKEQWKLLRKSIKGMKVQKKGDVKWTILHKKDIPRRESLESPVSLPADSDESNLEVNIPSKPPRHTADTSGDDTPDVEKSTENTYFPEPEGISDTDMTKDYENSEYEIKTKEIELEPMPTHKILDRETLESPTENVIVGK</sequence>